<evidence type="ECO:0000256" key="3">
    <source>
        <dbReference type="ARBA" id="ARBA00022573"/>
    </source>
</evidence>
<dbReference type="InterPro" id="IPR035996">
    <property type="entry name" value="4pyrrol_Methylase_sf"/>
</dbReference>
<dbReference type="UniPathway" id="UPA00148"/>
<evidence type="ECO:0000256" key="7">
    <source>
        <dbReference type="PIRNR" id="PIRNR036427"/>
    </source>
</evidence>
<sequence>MVGTLHVVGVGPGDPELLTMKAVRLLKEAAVWLVPKANREGDSTALNILAQVVDPAGKEVLAHHFPMLKIRMNQPPAPEVAAAWRAAAELVRERLAAGQDVVFPTLGDPAIYSTGFYLCETLLELAPQARVEIIPGVSAMGSAAASIRQPLCLGDDRLAVLPATFENGRLRETLENFETVVLMKVHRVMDRLVPLLAEMRLLDKAVLVEKSGQEGELISRDLKAAGRREMHYFSTIIIRK</sequence>
<keyword evidence="10" id="KW-1185">Reference proteome</keyword>
<organism evidence="9 10">
    <name type="scientific">Desulfurivibrio alkaliphilus (strain DSM 19089 / UNIQEM U267 / AHT2)</name>
    <dbReference type="NCBI Taxonomy" id="589865"/>
    <lineage>
        <taxon>Bacteria</taxon>
        <taxon>Pseudomonadati</taxon>
        <taxon>Thermodesulfobacteriota</taxon>
        <taxon>Desulfobulbia</taxon>
        <taxon>Desulfobulbales</taxon>
        <taxon>Desulfobulbaceae</taxon>
        <taxon>Desulfurivibrio</taxon>
    </lineage>
</organism>
<dbReference type="InterPro" id="IPR012382">
    <property type="entry name" value="CobI/CbiL"/>
</dbReference>
<dbReference type="eggNOG" id="COG2243">
    <property type="taxonomic scope" value="Bacteria"/>
</dbReference>
<dbReference type="EMBL" id="CP001940">
    <property type="protein sequence ID" value="ADH86280.1"/>
    <property type="molecule type" value="Genomic_DNA"/>
</dbReference>
<dbReference type="GO" id="GO:0032259">
    <property type="term" value="P:methylation"/>
    <property type="evidence" value="ECO:0007669"/>
    <property type="project" value="UniProtKB-KW"/>
</dbReference>
<dbReference type="Gene3D" id="3.30.950.10">
    <property type="entry name" value="Methyltransferase, Cobalt-precorrin-4 Transmethylase, Domain 2"/>
    <property type="match status" value="1"/>
</dbReference>
<dbReference type="NCBIfam" id="TIGR01467">
    <property type="entry name" value="cobI_cbiL"/>
    <property type="match status" value="1"/>
</dbReference>
<proteinExistence type="inferred from homology"/>
<accession>D6Z405</accession>
<dbReference type="RefSeq" id="WP_013163807.1">
    <property type="nucleotide sequence ID" value="NC_014216.1"/>
</dbReference>
<evidence type="ECO:0000256" key="1">
    <source>
        <dbReference type="ARBA" id="ARBA00004953"/>
    </source>
</evidence>
<dbReference type="Pfam" id="PF00590">
    <property type="entry name" value="TP_methylase"/>
    <property type="match status" value="1"/>
</dbReference>
<dbReference type="HOGENOM" id="CLU_076014_2_1_7"/>
<comment type="similarity">
    <text evidence="2 7">Belongs to the precorrin methyltransferase family.</text>
</comment>
<evidence type="ECO:0000256" key="2">
    <source>
        <dbReference type="ARBA" id="ARBA00005879"/>
    </source>
</evidence>
<evidence type="ECO:0000313" key="10">
    <source>
        <dbReference type="Proteomes" id="UP000001508"/>
    </source>
</evidence>
<dbReference type="Proteomes" id="UP000001508">
    <property type="component" value="Chromosome"/>
</dbReference>
<evidence type="ECO:0000256" key="4">
    <source>
        <dbReference type="ARBA" id="ARBA00022603"/>
    </source>
</evidence>
<keyword evidence="4 9" id="KW-0489">Methyltransferase</keyword>
<dbReference type="PIRSF" id="PIRSF036427">
    <property type="entry name" value="Precrrn-2_mtase"/>
    <property type="match status" value="1"/>
</dbReference>
<evidence type="ECO:0000313" key="9">
    <source>
        <dbReference type="EMBL" id="ADH86280.1"/>
    </source>
</evidence>
<feature type="domain" description="Tetrapyrrole methylase" evidence="8">
    <location>
        <begin position="4"/>
        <end position="218"/>
    </location>
</feature>
<keyword evidence="5 9" id="KW-0808">Transferase</keyword>
<dbReference type="Gene3D" id="3.40.1010.10">
    <property type="entry name" value="Cobalt-precorrin-4 Transmethylase, Domain 1"/>
    <property type="match status" value="1"/>
</dbReference>
<evidence type="ECO:0000256" key="5">
    <source>
        <dbReference type="ARBA" id="ARBA00022679"/>
    </source>
</evidence>
<reference evidence="10" key="1">
    <citation type="submission" date="2010-02" db="EMBL/GenBank/DDBJ databases">
        <title>Complete sequence of Desulfurivibrio alkaliphilus AHT2.</title>
        <authorList>
            <consortium name="US DOE Joint Genome Institute"/>
            <person name="Pitluck S."/>
            <person name="Chertkov O."/>
            <person name="Detter J.C."/>
            <person name="Han C."/>
            <person name="Tapia R."/>
            <person name="Larimer F."/>
            <person name="Land M."/>
            <person name="Hauser L."/>
            <person name="Kyrpides N."/>
            <person name="Mikhailova N."/>
            <person name="Sorokin D.Y."/>
            <person name="Muyzer G."/>
            <person name="Woyke T."/>
        </authorList>
    </citation>
    <scope>NUCLEOTIDE SEQUENCE [LARGE SCALE GENOMIC DNA]</scope>
    <source>
        <strain evidence="10">DSM 19089 / UNIQEM U267 / AHT2</strain>
    </source>
</reference>
<dbReference type="PANTHER" id="PTHR43467:SF2">
    <property type="entry name" value="COBALT-PRECORRIN-2 C(20)-METHYLTRANSFERASE"/>
    <property type="match status" value="1"/>
</dbReference>
<dbReference type="STRING" id="589865.DaAHT2_1585"/>
<keyword evidence="3" id="KW-0169">Cobalamin biosynthesis</keyword>
<dbReference type="GO" id="GO:0030788">
    <property type="term" value="F:precorrin-2 C20-methyltransferase activity"/>
    <property type="evidence" value="ECO:0007669"/>
    <property type="project" value="InterPro"/>
</dbReference>
<keyword evidence="6" id="KW-0949">S-adenosyl-L-methionine</keyword>
<dbReference type="InterPro" id="IPR000878">
    <property type="entry name" value="4pyrrol_Mease"/>
</dbReference>
<dbReference type="InterPro" id="IPR006364">
    <property type="entry name" value="CobI/CbiL/CobIJ_dom"/>
</dbReference>
<dbReference type="KEGG" id="dak:DaAHT2_1585"/>
<evidence type="ECO:0000259" key="8">
    <source>
        <dbReference type="Pfam" id="PF00590"/>
    </source>
</evidence>
<dbReference type="SUPFAM" id="SSF53790">
    <property type="entry name" value="Tetrapyrrole methylase"/>
    <property type="match status" value="1"/>
</dbReference>
<comment type="pathway">
    <text evidence="1">Cofactor biosynthesis; adenosylcobalamin biosynthesis.</text>
</comment>
<dbReference type="InterPro" id="IPR014777">
    <property type="entry name" value="4pyrrole_Mease_sub1"/>
</dbReference>
<dbReference type="OrthoDB" id="9804789at2"/>
<dbReference type="InParanoid" id="D6Z405"/>
<name>D6Z405_DESAT</name>
<dbReference type="InterPro" id="IPR014776">
    <property type="entry name" value="4pyrrole_Mease_sub2"/>
</dbReference>
<dbReference type="AlphaFoldDB" id="D6Z405"/>
<gene>
    <name evidence="9" type="ordered locus">DaAHT2_1585</name>
</gene>
<dbReference type="GO" id="GO:0009236">
    <property type="term" value="P:cobalamin biosynthetic process"/>
    <property type="evidence" value="ECO:0007669"/>
    <property type="project" value="UniProtKB-UniRule"/>
</dbReference>
<dbReference type="PANTHER" id="PTHR43467">
    <property type="entry name" value="COBALT-PRECORRIN-2 C(20)-METHYLTRANSFERASE"/>
    <property type="match status" value="1"/>
</dbReference>
<evidence type="ECO:0000256" key="6">
    <source>
        <dbReference type="ARBA" id="ARBA00022691"/>
    </source>
</evidence>
<dbReference type="CDD" id="cd11645">
    <property type="entry name" value="Precorrin_2_C20_MT"/>
    <property type="match status" value="1"/>
</dbReference>
<protein>
    <submittedName>
        <fullName evidence="9">Precorrin-2 C20-methyltransferase</fullName>
    </submittedName>
</protein>